<comment type="caution">
    <text evidence="3">The sequence shown here is derived from an EMBL/GenBank/DDBJ whole genome shotgun (WGS) entry which is preliminary data.</text>
</comment>
<feature type="compositionally biased region" description="Basic and acidic residues" evidence="2">
    <location>
        <begin position="74"/>
        <end position="90"/>
    </location>
</feature>
<dbReference type="Proteomes" id="UP000183686">
    <property type="component" value="Unassembled WGS sequence"/>
</dbReference>
<feature type="coiled-coil region" evidence="1">
    <location>
        <begin position="148"/>
        <end position="175"/>
    </location>
</feature>
<accession>A0A1J5TR35</accession>
<sequence length="177" mass="20152">MAYPLDNNNLAEPKTTIVNILKMEGYKLDSGSLFLAFKDAGGEMAQFSPSLEELQEENIIKSDSEGNIMTVEDYQREKSQNKENNEKENGDIVEEESDLIEELSEGDVNIDDSIDEGNDTDEMKEMLRKKEKTDAWIIDKATNGSKTNEKLTSEITDLKKRIRKLEQILEKINEALK</sequence>
<keyword evidence="1" id="KW-0175">Coiled coil</keyword>
<gene>
    <name evidence="3" type="ORF">BEU02_00050</name>
</gene>
<feature type="region of interest" description="Disordered" evidence="2">
    <location>
        <begin position="74"/>
        <end position="97"/>
    </location>
</feature>
<dbReference type="EMBL" id="MIYW01000001">
    <property type="protein sequence ID" value="OIR22635.1"/>
    <property type="molecule type" value="Genomic_DNA"/>
</dbReference>
<name>A0A1J5TR35_9ARCH</name>
<organism evidence="3 4">
    <name type="scientific">Marine Group III euryarchaeote CG-Epi5</name>
    <dbReference type="NCBI Taxonomy" id="1888999"/>
    <lineage>
        <taxon>Archaea</taxon>
        <taxon>Methanobacteriati</taxon>
        <taxon>Thermoplasmatota</taxon>
        <taxon>Thermoplasmata</taxon>
        <taxon>Candidatus Thermoprofundales</taxon>
    </lineage>
</organism>
<protein>
    <submittedName>
        <fullName evidence="3">Uncharacterized protein</fullName>
    </submittedName>
</protein>
<evidence type="ECO:0000313" key="4">
    <source>
        <dbReference type="Proteomes" id="UP000183686"/>
    </source>
</evidence>
<evidence type="ECO:0000256" key="2">
    <source>
        <dbReference type="SAM" id="MobiDB-lite"/>
    </source>
</evidence>
<dbReference type="AlphaFoldDB" id="A0A1J5TR35"/>
<reference evidence="3 4" key="1">
    <citation type="submission" date="2016-08" db="EMBL/GenBank/DDBJ databases">
        <title>New Insights into Marine Group III Euryarchaeota, from dark to light.</title>
        <authorList>
            <person name="Haro-Moreno J.M."/>
            <person name="Rodriguez-Valera F."/>
            <person name="Lopez-Garcia P."/>
            <person name="Moreira D."/>
            <person name="Martin-Cuadrado A.B."/>
        </authorList>
    </citation>
    <scope>NUCLEOTIDE SEQUENCE [LARGE SCALE GENOMIC DNA]</scope>
    <source>
        <strain evidence="3">CG-Epi5</strain>
    </source>
</reference>
<proteinExistence type="predicted"/>
<evidence type="ECO:0000256" key="1">
    <source>
        <dbReference type="SAM" id="Coils"/>
    </source>
</evidence>
<evidence type="ECO:0000313" key="3">
    <source>
        <dbReference type="EMBL" id="OIR22635.1"/>
    </source>
</evidence>